<dbReference type="InterPro" id="IPR036148">
    <property type="entry name" value="MmgE/PrpD_sf"/>
</dbReference>
<keyword evidence="2" id="KW-1133">Transmembrane helix</keyword>
<keyword evidence="2" id="KW-0812">Transmembrane</keyword>
<keyword evidence="2" id="KW-0472">Membrane</keyword>
<feature type="domain" description="MmgE/PrpD N-terminal" evidence="3">
    <location>
        <begin position="11"/>
        <end position="249"/>
    </location>
</feature>
<dbReference type="SUPFAM" id="SSF103378">
    <property type="entry name" value="2-methylcitrate dehydratase PrpD"/>
    <property type="match status" value="1"/>
</dbReference>
<accession>A0AAN8EJM7</accession>
<dbReference type="PANTHER" id="PTHR16943">
    <property type="entry name" value="2-METHYLCITRATE DEHYDRATASE-RELATED"/>
    <property type="match status" value="1"/>
</dbReference>
<dbReference type="Pfam" id="PF03972">
    <property type="entry name" value="MmgE_PrpD_N"/>
    <property type="match status" value="1"/>
</dbReference>
<protein>
    <recommendedName>
        <fullName evidence="3">MmgE/PrpD N-terminal domain-containing protein</fullName>
    </recommendedName>
</protein>
<evidence type="ECO:0000313" key="5">
    <source>
        <dbReference type="Proteomes" id="UP001316803"/>
    </source>
</evidence>
<dbReference type="InterPro" id="IPR042188">
    <property type="entry name" value="MmgE/PrpD_sf_2"/>
</dbReference>
<evidence type="ECO:0000259" key="3">
    <source>
        <dbReference type="Pfam" id="PF03972"/>
    </source>
</evidence>
<dbReference type="InterPro" id="IPR005656">
    <property type="entry name" value="MmgE_PrpD"/>
</dbReference>
<dbReference type="Gene3D" id="3.30.1330.120">
    <property type="entry name" value="2-methylcitrate dehydratase PrpD"/>
    <property type="match status" value="1"/>
</dbReference>
<comment type="similarity">
    <text evidence="1">Belongs to the PrpD family.</text>
</comment>
<dbReference type="GO" id="GO:0016829">
    <property type="term" value="F:lyase activity"/>
    <property type="evidence" value="ECO:0007669"/>
    <property type="project" value="InterPro"/>
</dbReference>
<feature type="transmembrane region" description="Helical" evidence="2">
    <location>
        <begin position="12"/>
        <end position="37"/>
    </location>
</feature>
<dbReference type="Proteomes" id="UP001316803">
    <property type="component" value="Unassembled WGS sequence"/>
</dbReference>
<dbReference type="InterPro" id="IPR042183">
    <property type="entry name" value="MmgE/PrpD_sf_1"/>
</dbReference>
<evidence type="ECO:0000256" key="2">
    <source>
        <dbReference type="SAM" id="Phobius"/>
    </source>
</evidence>
<evidence type="ECO:0000313" key="4">
    <source>
        <dbReference type="EMBL" id="KAK5952362.1"/>
    </source>
</evidence>
<dbReference type="AlphaFoldDB" id="A0AAN8EJM7"/>
<keyword evidence="5" id="KW-1185">Reference proteome</keyword>
<proteinExistence type="inferred from homology"/>
<evidence type="ECO:0000256" key="1">
    <source>
        <dbReference type="ARBA" id="ARBA00006174"/>
    </source>
</evidence>
<organism evidence="4 5">
    <name type="scientific">Knufia fluminis</name>
    <dbReference type="NCBI Taxonomy" id="191047"/>
    <lineage>
        <taxon>Eukaryota</taxon>
        <taxon>Fungi</taxon>
        <taxon>Dikarya</taxon>
        <taxon>Ascomycota</taxon>
        <taxon>Pezizomycotina</taxon>
        <taxon>Eurotiomycetes</taxon>
        <taxon>Chaetothyriomycetidae</taxon>
        <taxon>Chaetothyriales</taxon>
        <taxon>Trichomeriaceae</taxon>
        <taxon>Knufia</taxon>
    </lineage>
</organism>
<sequence length="468" mass="49708">MNATTANYTAELASFAANATLSAIPTSFLALLSIYMLDNFAVMLTGSVQPIYRSAVEMVHWTYGNDSSQAYSAIDGTTTSLSGQMLLMGFAAGDFEYNHIIEAAHPSSTVFPALLSVAAAYHKTGEELLTAMAVGYEFATRIGAATTLEVEYVKGFHAIGINGYLATAAAVGNLLGYDTDTIASAMGIAASSASGLQAYTTNGAMTRRLHPARAGQLGAEAALMAHAGIVGPPDVIENPQGYLHAFSPEPLTDLLTEGLGTDWTSADMVLKLYPVHAWAQGFVYAINNYRSQTNQTWNADDISNVTIYGGPFVLDPVTWIPNPPSFAIAQYSVPFAIAAALTTDLRDLLVMNDALASDPKISSIAAGMSQIQISDVDDYPWGYMTLEIGEEELNITVEEYPGLPGAEGYREAAEDKFAGVTESLGVAGAGNVMKEMIMKVRDLEDVSLLVDEMVGVGKMAVAYFAARR</sequence>
<dbReference type="Gene3D" id="1.10.4100.10">
    <property type="entry name" value="2-methylcitrate dehydratase PrpD"/>
    <property type="match status" value="1"/>
</dbReference>
<reference evidence="4 5" key="1">
    <citation type="submission" date="2022-12" db="EMBL/GenBank/DDBJ databases">
        <title>Genomic features and morphological characterization of a novel Knufia sp. strain isolated from spacecraft assembly facility.</title>
        <authorList>
            <person name="Teixeira M."/>
            <person name="Chander A.M."/>
            <person name="Stajich J.E."/>
            <person name="Venkateswaran K."/>
        </authorList>
    </citation>
    <scope>NUCLEOTIDE SEQUENCE [LARGE SCALE GENOMIC DNA]</scope>
    <source>
        <strain evidence="4 5">FJI-L2-BK-P2</strain>
    </source>
</reference>
<dbReference type="PANTHER" id="PTHR16943:SF8">
    <property type="entry name" value="2-METHYLCITRATE DEHYDRATASE"/>
    <property type="match status" value="1"/>
</dbReference>
<gene>
    <name evidence="4" type="ORF">OHC33_006405</name>
</gene>
<comment type="caution">
    <text evidence="4">The sequence shown here is derived from an EMBL/GenBank/DDBJ whole genome shotgun (WGS) entry which is preliminary data.</text>
</comment>
<name>A0AAN8EJM7_9EURO</name>
<dbReference type="EMBL" id="JAKLMC020000015">
    <property type="protein sequence ID" value="KAK5952362.1"/>
    <property type="molecule type" value="Genomic_DNA"/>
</dbReference>
<dbReference type="InterPro" id="IPR045336">
    <property type="entry name" value="MmgE_PrpD_N"/>
</dbReference>